<proteinExistence type="predicted"/>
<reference evidence="1 2" key="1">
    <citation type="submission" date="2023-02" db="EMBL/GenBank/DDBJ databases">
        <title>LHISI_Scaffold_Assembly.</title>
        <authorList>
            <person name="Stuart O.P."/>
            <person name="Cleave R."/>
            <person name="Magrath M.J.L."/>
            <person name="Mikheyev A.S."/>
        </authorList>
    </citation>
    <scope>NUCLEOTIDE SEQUENCE [LARGE SCALE GENOMIC DNA]</scope>
    <source>
        <strain evidence="1">Daus_M_001</strain>
        <tissue evidence="1">Leg muscle</tissue>
    </source>
</reference>
<feature type="non-terminal residue" evidence="1">
    <location>
        <position position="142"/>
    </location>
</feature>
<comment type="caution">
    <text evidence="1">The sequence shown here is derived from an EMBL/GenBank/DDBJ whole genome shotgun (WGS) entry which is preliminary data.</text>
</comment>
<keyword evidence="2" id="KW-1185">Reference proteome</keyword>
<dbReference type="Proteomes" id="UP001159363">
    <property type="component" value="Chromosome 2"/>
</dbReference>
<evidence type="ECO:0000313" key="1">
    <source>
        <dbReference type="EMBL" id="KAJ8891624.1"/>
    </source>
</evidence>
<organism evidence="1 2">
    <name type="scientific">Dryococelus australis</name>
    <dbReference type="NCBI Taxonomy" id="614101"/>
    <lineage>
        <taxon>Eukaryota</taxon>
        <taxon>Metazoa</taxon>
        <taxon>Ecdysozoa</taxon>
        <taxon>Arthropoda</taxon>
        <taxon>Hexapoda</taxon>
        <taxon>Insecta</taxon>
        <taxon>Pterygota</taxon>
        <taxon>Neoptera</taxon>
        <taxon>Polyneoptera</taxon>
        <taxon>Phasmatodea</taxon>
        <taxon>Verophasmatodea</taxon>
        <taxon>Anareolatae</taxon>
        <taxon>Phasmatidae</taxon>
        <taxon>Eurycanthinae</taxon>
        <taxon>Dryococelus</taxon>
    </lineage>
</organism>
<name>A0ABQ9I5V1_9NEOP</name>
<protein>
    <submittedName>
        <fullName evidence="1">Uncharacterized protein</fullName>
    </submittedName>
</protein>
<gene>
    <name evidence="1" type="ORF">PR048_004152</name>
</gene>
<accession>A0ABQ9I5V1</accession>
<evidence type="ECO:0000313" key="2">
    <source>
        <dbReference type="Proteomes" id="UP001159363"/>
    </source>
</evidence>
<sequence>MEYPFRFPGRVCKELDNLNRVQQNSCTLLHSVQICKQLETDLTALQVDENVIAKFKKCYSQAVAPVHLLAFLLYPRLKNFQLVTKERETAMTFTEETYRGSGLLPVIVKYVARNNPFHKYMFTDEVLNDVCSTVVEVTRKTA</sequence>
<dbReference type="EMBL" id="JARBHB010000002">
    <property type="protein sequence ID" value="KAJ8891624.1"/>
    <property type="molecule type" value="Genomic_DNA"/>
</dbReference>